<feature type="domain" description="DUF306" evidence="1">
    <location>
        <begin position="108"/>
        <end position="208"/>
    </location>
</feature>
<accession>A0A285R0A2</accession>
<sequence>MPALTLLLAATAMPPPYKAVGTEPFWSLTIARDQISYQPAGGRNVRVTTPRAVTIRGGRRYRTAALTVEITRVPCSDGMSDRRYPETVQVRVGRQILRGCGGAATEVAGLEGGKWRITQVNGRALAPTVAATLSFTDGALTGKVCNTLRGSYTLARGILTTAPIAATRMMCPPASMAAERAVISALGQKLYVHQGTDGLVLSDGETSLTLKR</sequence>
<dbReference type="OrthoDB" id="5489750at2"/>
<proteinExistence type="predicted"/>
<evidence type="ECO:0000313" key="3">
    <source>
        <dbReference type="Proteomes" id="UP000219494"/>
    </source>
</evidence>
<dbReference type="Proteomes" id="UP000219494">
    <property type="component" value="Unassembled WGS sequence"/>
</dbReference>
<dbReference type="InterPro" id="IPR005184">
    <property type="entry name" value="DUF306_Meta_HslJ"/>
</dbReference>
<keyword evidence="3" id="KW-1185">Reference proteome</keyword>
<protein>
    <submittedName>
        <fullName evidence="2">META domain-containing protein</fullName>
    </submittedName>
</protein>
<reference evidence="2 3" key="1">
    <citation type="submission" date="2017-07" db="EMBL/GenBank/DDBJ databases">
        <authorList>
            <person name="Sun Z.S."/>
            <person name="Albrecht U."/>
            <person name="Echele G."/>
            <person name="Lee C.C."/>
        </authorList>
    </citation>
    <scope>NUCLEOTIDE SEQUENCE [LARGE SCALE GENOMIC DNA]</scope>
    <source>
        <strain evidence="2 3">CGMCC 1.12672</strain>
    </source>
</reference>
<dbReference type="InterPro" id="IPR053147">
    <property type="entry name" value="Hsp_HslJ-like"/>
</dbReference>
<name>A0A285R0A2_9SPHN</name>
<dbReference type="Pfam" id="PF03724">
    <property type="entry name" value="META"/>
    <property type="match status" value="1"/>
</dbReference>
<organism evidence="2 3">
    <name type="scientific">Sphingomonas guangdongensis</name>
    <dbReference type="NCBI Taxonomy" id="1141890"/>
    <lineage>
        <taxon>Bacteria</taxon>
        <taxon>Pseudomonadati</taxon>
        <taxon>Pseudomonadota</taxon>
        <taxon>Alphaproteobacteria</taxon>
        <taxon>Sphingomonadales</taxon>
        <taxon>Sphingomonadaceae</taxon>
        <taxon>Sphingomonas</taxon>
    </lineage>
</organism>
<evidence type="ECO:0000313" key="2">
    <source>
        <dbReference type="EMBL" id="SOB87521.1"/>
    </source>
</evidence>
<gene>
    <name evidence="2" type="ORF">SAMN06297144_2653</name>
</gene>
<dbReference type="PANTHER" id="PTHR35535">
    <property type="entry name" value="HEAT SHOCK PROTEIN HSLJ"/>
    <property type="match status" value="1"/>
</dbReference>
<dbReference type="PANTHER" id="PTHR35535:SF1">
    <property type="entry name" value="HEAT SHOCK PROTEIN HSLJ"/>
    <property type="match status" value="1"/>
</dbReference>
<dbReference type="Gene3D" id="2.40.128.270">
    <property type="match status" value="1"/>
</dbReference>
<dbReference type="InterPro" id="IPR038670">
    <property type="entry name" value="HslJ-like_sf"/>
</dbReference>
<dbReference type="EMBL" id="OBMI01000003">
    <property type="protein sequence ID" value="SOB87521.1"/>
    <property type="molecule type" value="Genomic_DNA"/>
</dbReference>
<dbReference type="AlphaFoldDB" id="A0A285R0A2"/>
<dbReference type="RefSeq" id="WP_097064512.1">
    <property type="nucleotide sequence ID" value="NZ_OBMI01000003.1"/>
</dbReference>
<evidence type="ECO:0000259" key="1">
    <source>
        <dbReference type="Pfam" id="PF03724"/>
    </source>
</evidence>